<evidence type="ECO:0000313" key="10">
    <source>
        <dbReference type="Proteomes" id="UP000289886"/>
    </source>
</evidence>
<evidence type="ECO:0000256" key="6">
    <source>
        <dbReference type="ARBA" id="ARBA00023136"/>
    </source>
</evidence>
<dbReference type="Pfam" id="PF00335">
    <property type="entry name" value="Tetraspanin"/>
    <property type="match status" value="1"/>
</dbReference>
<dbReference type="PRINTS" id="PR00259">
    <property type="entry name" value="TMFOUR"/>
</dbReference>
<evidence type="ECO:0000256" key="3">
    <source>
        <dbReference type="ARBA" id="ARBA00022475"/>
    </source>
</evidence>
<dbReference type="EMBL" id="SCEB01214733">
    <property type="protein sequence ID" value="RXM33509.1"/>
    <property type="molecule type" value="Genomic_DNA"/>
</dbReference>
<sequence length="378" mass="41349">MALWTGRDARFTAVRSITVENNNYTTIHSAVLCTALVLSAFLVVAGVLCASGLIRESERLLAAGFIILALLFCVAVQLGYWMFTRVGEVEGAVMDVYDFLYHDFLRNQSDSAGQHLTAFHTALAGGVILGVSLWLRHDPQTSELMGLQLDDKQAPSTFYIGVYILITVGAVMMFVGFLGCYGAIQESQCLLGTFFACLVLLFACEVAAGIWGFINKDQVTQEMKDFYDNAYASATLPSSIGAAISGKDEKREKAEGVLKVFHNTLQCCGTNKLTQGLMLTRGVCPKMESLMDQFTQALQCCGTNKVTQGLMLARGVCPKMESLMDQFTQISCHGRIDELFTTKLYLIGIAALVVAVIMIFEMIFSMILCCGIRNSSVY</sequence>
<evidence type="ECO:0000256" key="7">
    <source>
        <dbReference type="ARBA" id="ARBA00023157"/>
    </source>
</evidence>
<evidence type="ECO:0000256" key="5">
    <source>
        <dbReference type="ARBA" id="ARBA00022989"/>
    </source>
</evidence>
<keyword evidence="6 8" id="KW-0472">Membrane</keyword>
<dbReference type="AlphaFoldDB" id="A0A444UEB9"/>
<comment type="similarity">
    <text evidence="2">Belongs to the tetraspanin (TM4SF) family.</text>
</comment>
<evidence type="ECO:0000256" key="1">
    <source>
        <dbReference type="ARBA" id="ARBA00004651"/>
    </source>
</evidence>
<evidence type="ECO:0000256" key="4">
    <source>
        <dbReference type="ARBA" id="ARBA00022692"/>
    </source>
</evidence>
<feature type="transmembrane region" description="Helical" evidence="8">
    <location>
        <begin position="344"/>
        <end position="368"/>
    </location>
</feature>
<dbReference type="InterPro" id="IPR008952">
    <property type="entry name" value="Tetraspanin_EC2_sf"/>
</dbReference>
<feature type="transmembrane region" description="Helical" evidence="8">
    <location>
        <begin position="116"/>
        <end position="135"/>
    </location>
</feature>
<name>A0A444UEB9_ACIRT</name>
<evidence type="ECO:0000256" key="2">
    <source>
        <dbReference type="ARBA" id="ARBA00006840"/>
    </source>
</evidence>
<keyword evidence="10" id="KW-1185">Reference proteome</keyword>
<protein>
    <submittedName>
        <fullName evidence="9">CD81 antigen</fullName>
    </submittedName>
</protein>
<feature type="transmembrane region" description="Helical" evidence="8">
    <location>
        <begin position="60"/>
        <end position="83"/>
    </location>
</feature>
<keyword evidence="3" id="KW-1003">Cell membrane</keyword>
<reference evidence="9 10" key="1">
    <citation type="submission" date="2019-01" db="EMBL/GenBank/DDBJ databases">
        <title>Draft Genome and Complete Hox-Cluster Characterization of the Sterlet Sturgeon (Acipenser ruthenus).</title>
        <authorList>
            <person name="Wei Q."/>
        </authorList>
    </citation>
    <scope>NUCLEOTIDE SEQUENCE [LARGE SCALE GENOMIC DNA]</scope>
    <source>
        <strain evidence="9">WHYD16114868_AA</strain>
        <tissue evidence="9">Blood</tissue>
    </source>
</reference>
<dbReference type="Gene3D" id="1.10.1450.10">
    <property type="entry name" value="Tetraspanin"/>
    <property type="match status" value="2"/>
</dbReference>
<dbReference type="PROSITE" id="PS00421">
    <property type="entry name" value="TM4_1"/>
    <property type="match status" value="1"/>
</dbReference>
<dbReference type="InterPro" id="IPR018503">
    <property type="entry name" value="Tetraspanin_CS"/>
</dbReference>
<feature type="transmembrane region" description="Helical" evidence="8">
    <location>
        <begin position="190"/>
        <end position="214"/>
    </location>
</feature>
<proteinExistence type="inferred from homology"/>
<comment type="caution">
    <text evidence="9">The sequence shown here is derived from an EMBL/GenBank/DDBJ whole genome shotgun (WGS) entry which is preliminary data.</text>
</comment>
<keyword evidence="4 8" id="KW-0812">Transmembrane</keyword>
<dbReference type="Proteomes" id="UP000289886">
    <property type="component" value="Unassembled WGS sequence"/>
</dbReference>
<organism evidence="9 10">
    <name type="scientific">Acipenser ruthenus</name>
    <name type="common">Sterlet sturgeon</name>
    <dbReference type="NCBI Taxonomy" id="7906"/>
    <lineage>
        <taxon>Eukaryota</taxon>
        <taxon>Metazoa</taxon>
        <taxon>Chordata</taxon>
        <taxon>Craniata</taxon>
        <taxon>Vertebrata</taxon>
        <taxon>Euteleostomi</taxon>
        <taxon>Actinopterygii</taxon>
        <taxon>Chondrostei</taxon>
        <taxon>Acipenseriformes</taxon>
        <taxon>Acipenseridae</taxon>
        <taxon>Acipenser</taxon>
    </lineage>
</organism>
<feature type="transmembrane region" description="Helical" evidence="8">
    <location>
        <begin position="27"/>
        <end position="48"/>
    </location>
</feature>
<gene>
    <name evidence="9" type="ORF">EOD39_5370</name>
</gene>
<feature type="transmembrane region" description="Helical" evidence="8">
    <location>
        <begin position="156"/>
        <end position="184"/>
    </location>
</feature>
<dbReference type="InterPro" id="IPR018499">
    <property type="entry name" value="Tetraspanin/Peripherin"/>
</dbReference>
<evidence type="ECO:0000256" key="8">
    <source>
        <dbReference type="SAM" id="Phobius"/>
    </source>
</evidence>
<keyword evidence="7" id="KW-1015">Disulfide bond</keyword>
<dbReference type="SUPFAM" id="SSF48652">
    <property type="entry name" value="Tetraspanin"/>
    <property type="match status" value="2"/>
</dbReference>
<accession>A0A444UEB9</accession>
<dbReference type="GO" id="GO:0005886">
    <property type="term" value="C:plasma membrane"/>
    <property type="evidence" value="ECO:0007669"/>
    <property type="project" value="UniProtKB-SubCell"/>
</dbReference>
<comment type="subcellular location">
    <subcellularLocation>
        <location evidence="1">Cell membrane</location>
        <topology evidence="1">Multi-pass membrane protein</topology>
    </subcellularLocation>
</comment>
<keyword evidence="5 8" id="KW-1133">Transmembrane helix</keyword>
<evidence type="ECO:0000313" key="9">
    <source>
        <dbReference type="EMBL" id="RXM33509.1"/>
    </source>
</evidence>
<dbReference type="PANTHER" id="PTHR19282:SF214">
    <property type="entry name" value="CD81 ANTIGEN"/>
    <property type="match status" value="1"/>
</dbReference>
<dbReference type="PANTHER" id="PTHR19282">
    <property type="entry name" value="TETRASPANIN"/>
    <property type="match status" value="1"/>
</dbReference>